<sequence>MTPPRRDPTAAPPGGATARLRVLLPYLLVLLLFVLGIFALYRLLAPIDIQTVAAQIRATPWHIVLLALMSTFAGYLCLAGYDWSALRHLGKKLPWPVILSGGFLAYAFGNTIGLSAISGGAVRWRLYSGLGLDGYDIAAVSTFTAISFGVATTLLGLGALAVHPSALSSVVPLAPETLRLLALAAIVAVLAPLIWASVTRRRLRIGRFNLAAPKPGILAAQLLISLGDITFSALTLYLFLPGNGPDFLTFVAVFAAATMAGVISHVPGGIGVFETIIIAALPAVGGVHEFAAALLLYRLVYFLVPFALALIALSLFEAWRIFGRKTRSPRLDRIFAAVEPAFRAIQPAAPLLLAVMVFGSGLWMSISALLPPVSDAAEAAEAFFPLAFIEGSALLASALGALLIVVSLGLVRRSLGAFWVTIGAMLAGAVVAVLQQTELSQAATLFLGVAILLPFHGAFHRRSMLTHSPITPGWMAVLLAAILSVGFVLFFAHKSTPYGQELWWQFATDANAPRALRSGLLISLVVGAGSLFLLLRAPRFRPEIPDQRTLATARAIVGSSADPDAGFALTGDKAIMLSDNERAFVMFATSGTSWLSYGGPVGEAAAAEDVAFTFVDTARRAGVRPVFYEIGPAAVPLMLELGMGLHKMGEKAVVNLERFSLDGPDRKKLRTTHARAGRDGLTLELVMPPHDPALLRQLREISDGWLAAKKAREKGFSVGRFDPDWLNLWPLALVRHNGDLVAFANILTAGTGGRCAVDLMRQSDHAPGGTMEYLFTELLLQLKARGYSHMSLGMAPLSGLSPDRSGRIWDRFGSIIYRHGGAFYNFSGLRAFKSKFDPDWVPHYLATPSGLPPLLPLAEAARLIARSPDHRLSLLQNKPAGDDTV</sequence>
<evidence type="ECO:0000259" key="15">
    <source>
        <dbReference type="Pfam" id="PF09924"/>
    </source>
</evidence>
<comment type="similarity">
    <text evidence="2">Belongs to the LPG synthase family.</text>
</comment>
<evidence type="ECO:0000256" key="8">
    <source>
        <dbReference type="ARBA" id="ARBA00022989"/>
    </source>
</evidence>
<proteinExistence type="inferred from homology"/>
<dbReference type="SUPFAM" id="SSF55729">
    <property type="entry name" value="Acyl-CoA N-acyltransferases (Nat)"/>
    <property type="match status" value="1"/>
</dbReference>
<evidence type="ECO:0000256" key="7">
    <source>
        <dbReference type="ARBA" id="ARBA00022692"/>
    </source>
</evidence>
<dbReference type="Proteomes" id="UP001597213">
    <property type="component" value="Unassembled WGS sequence"/>
</dbReference>
<keyword evidence="7 14" id="KW-0812">Transmembrane</keyword>
<evidence type="ECO:0000256" key="12">
    <source>
        <dbReference type="ARBA" id="ARBA00031899"/>
    </source>
</evidence>
<evidence type="ECO:0000256" key="2">
    <source>
        <dbReference type="ARBA" id="ARBA00008627"/>
    </source>
</evidence>
<feature type="transmembrane region" description="Helical" evidence="14">
    <location>
        <begin position="302"/>
        <end position="322"/>
    </location>
</feature>
<keyword evidence="10 14" id="KW-0472">Membrane</keyword>
<keyword evidence="17" id="KW-1185">Reference proteome</keyword>
<evidence type="ECO:0000256" key="3">
    <source>
        <dbReference type="ARBA" id="ARBA00012014"/>
    </source>
</evidence>
<keyword evidence="8 14" id="KW-1133">Transmembrane helix</keyword>
<feature type="transmembrane region" description="Helical" evidence="14">
    <location>
        <begin position="180"/>
        <end position="198"/>
    </location>
</feature>
<feature type="transmembrane region" description="Helical" evidence="14">
    <location>
        <begin position="415"/>
        <end position="434"/>
    </location>
</feature>
<feature type="transmembrane region" description="Helical" evidence="14">
    <location>
        <begin position="246"/>
        <end position="264"/>
    </location>
</feature>
<organism evidence="16 17">
    <name type="scientific">Paracoccus pacificus</name>
    <dbReference type="NCBI Taxonomy" id="1463598"/>
    <lineage>
        <taxon>Bacteria</taxon>
        <taxon>Pseudomonadati</taxon>
        <taxon>Pseudomonadota</taxon>
        <taxon>Alphaproteobacteria</taxon>
        <taxon>Rhodobacterales</taxon>
        <taxon>Paracoccaceae</taxon>
        <taxon>Paracoccus</taxon>
    </lineage>
</organism>
<reference evidence="17" key="1">
    <citation type="journal article" date="2019" name="Int. J. Syst. Evol. Microbiol.">
        <title>The Global Catalogue of Microorganisms (GCM) 10K type strain sequencing project: providing services to taxonomists for standard genome sequencing and annotation.</title>
        <authorList>
            <consortium name="The Broad Institute Genomics Platform"/>
            <consortium name="The Broad Institute Genome Sequencing Center for Infectious Disease"/>
            <person name="Wu L."/>
            <person name="Ma J."/>
        </authorList>
    </citation>
    <scope>NUCLEOTIDE SEQUENCE [LARGE SCALE GENOMIC DNA]</scope>
    <source>
        <strain evidence="17">CCUG 56029</strain>
    </source>
</reference>
<protein>
    <recommendedName>
        <fullName evidence="4">Phosphatidylglycerol lysyltransferase</fullName>
        <ecNumber evidence="3">2.3.2.3</ecNumber>
    </recommendedName>
    <alternativeName>
        <fullName evidence="12">Lysylphosphatidylglycerol synthase</fullName>
    </alternativeName>
</protein>
<dbReference type="Pfam" id="PF03706">
    <property type="entry name" value="LPG_synthase_TM"/>
    <property type="match status" value="1"/>
</dbReference>
<dbReference type="Pfam" id="PF09924">
    <property type="entry name" value="LPG_synthase_C"/>
    <property type="match status" value="1"/>
</dbReference>
<accession>A0ABW4R605</accession>
<feature type="transmembrane region" description="Helical" evidence="14">
    <location>
        <begin position="382"/>
        <end position="408"/>
    </location>
</feature>
<evidence type="ECO:0000256" key="4">
    <source>
        <dbReference type="ARBA" id="ARBA00021546"/>
    </source>
</evidence>
<dbReference type="InterPro" id="IPR051211">
    <property type="entry name" value="PG_lysyltransferase"/>
</dbReference>
<evidence type="ECO:0000256" key="13">
    <source>
        <dbReference type="ARBA" id="ARBA00047540"/>
    </source>
</evidence>
<evidence type="ECO:0000256" key="5">
    <source>
        <dbReference type="ARBA" id="ARBA00022475"/>
    </source>
</evidence>
<feature type="domain" description="Phosphatidylglycerol lysyltransferase C-terminal" evidence="15">
    <location>
        <begin position="560"/>
        <end position="846"/>
    </location>
</feature>
<evidence type="ECO:0000313" key="17">
    <source>
        <dbReference type="Proteomes" id="UP001597213"/>
    </source>
</evidence>
<dbReference type="EC" id="2.3.2.3" evidence="3"/>
<evidence type="ECO:0000256" key="14">
    <source>
        <dbReference type="SAM" id="Phobius"/>
    </source>
</evidence>
<evidence type="ECO:0000256" key="9">
    <source>
        <dbReference type="ARBA" id="ARBA00023098"/>
    </source>
</evidence>
<feature type="transmembrane region" description="Helical" evidence="14">
    <location>
        <begin position="515"/>
        <end position="535"/>
    </location>
</feature>
<evidence type="ECO:0000256" key="6">
    <source>
        <dbReference type="ARBA" id="ARBA00022679"/>
    </source>
</evidence>
<keyword evidence="6" id="KW-0808">Transferase</keyword>
<feature type="transmembrane region" description="Helical" evidence="14">
    <location>
        <begin position="218"/>
        <end position="240"/>
    </location>
</feature>
<keyword evidence="11" id="KW-0046">Antibiotic resistance</keyword>
<feature type="transmembrane region" description="Helical" evidence="14">
    <location>
        <begin position="137"/>
        <end position="160"/>
    </location>
</feature>
<comment type="subcellular location">
    <subcellularLocation>
        <location evidence="1">Cell membrane</location>
        <topology evidence="1">Multi-pass membrane protein</topology>
    </subcellularLocation>
</comment>
<dbReference type="EMBL" id="JBHUEN010000020">
    <property type="protein sequence ID" value="MFD1881622.1"/>
    <property type="molecule type" value="Genomic_DNA"/>
</dbReference>
<dbReference type="RefSeq" id="WP_379141629.1">
    <property type="nucleotide sequence ID" value="NZ_JBHUEN010000020.1"/>
</dbReference>
<evidence type="ECO:0000256" key="1">
    <source>
        <dbReference type="ARBA" id="ARBA00004651"/>
    </source>
</evidence>
<comment type="caution">
    <text evidence="16">The sequence shown here is derived from an EMBL/GenBank/DDBJ whole genome shotgun (WGS) entry which is preliminary data.</text>
</comment>
<feature type="transmembrane region" description="Helical" evidence="14">
    <location>
        <begin position="93"/>
        <end position="117"/>
    </location>
</feature>
<evidence type="ECO:0000313" key="16">
    <source>
        <dbReference type="EMBL" id="MFD1881622.1"/>
    </source>
</evidence>
<keyword evidence="5" id="KW-1003">Cell membrane</keyword>
<dbReference type="PANTHER" id="PTHR34697">
    <property type="entry name" value="PHOSPHATIDYLGLYCEROL LYSYLTRANSFERASE"/>
    <property type="match status" value="1"/>
</dbReference>
<gene>
    <name evidence="16" type="primary">mprF</name>
    <name evidence="16" type="ORF">ACFSCT_07830</name>
</gene>
<feature type="transmembrane region" description="Helical" evidence="14">
    <location>
        <begin position="471"/>
        <end position="492"/>
    </location>
</feature>
<evidence type="ECO:0000256" key="11">
    <source>
        <dbReference type="ARBA" id="ARBA00023251"/>
    </source>
</evidence>
<feature type="transmembrane region" description="Helical" evidence="14">
    <location>
        <begin position="20"/>
        <end position="41"/>
    </location>
</feature>
<feature type="transmembrane region" description="Helical" evidence="14">
    <location>
        <begin position="351"/>
        <end position="370"/>
    </location>
</feature>
<comment type="catalytic activity">
    <reaction evidence="13">
        <text>L-lysyl-tRNA(Lys) + a 1,2-diacyl-sn-glycero-3-phospho-(1'-sn-glycerol) = a 1,2-diacyl-sn-glycero-3-phospho-1'-(3'-O-L-lysyl)-sn-glycerol + tRNA(Lys)</text>
        <dbReference type="Rhea" id="RHEA:10668"/>
        <dbReference type="Rhea" id="RHEA-COMP:9696"/>
        <dbReference type="Rhea" id="RHEA-COMP:9697"/>
        <dbReference type="ChEBI" id="CHEBI:64716"/>
        <dbReference type="ChEBI" id="CHEBI:75792"/>
        <dbReference type="ChEBI" id="CHEBI:78442"/>
        <dbReference type="ChEBI" id="CHEBI:78529"/>
        <dbReference type="EC" id="2.3.2.3"/>
    </reaction>
</comment>
<dbReference type="PANTHER" id="PTHR34697:SF2">
    <property type="entry name" value="PHOSPHATIDYLGLYCEROL LYSYLTRANSFERASE"/>
    <property type="match status" value="1"/>
</dbReference>
<dbReference type="InterPro" id="IPR016181">
    <property type="entry name" value="Acyl_CoA_acyltransferase"/>
</dbReference>
<evidence type="ECO:0000256" key="10">
    <source>
        <dbReference type="ARBA" id="ARBA00023136"/>
    </source>
</evidence>
<dbReference type="NCBIfam" id="NF033480">
    <property type="entry name" value="bifunc_MprF"/>
    <property type="match status" value="1"/>
</dbReference>
<feature type="transmembrane region" description="Helical" evidence="14">
    <location>
        <begin position="61"/>
        <end position="81"/>
    </location>
</feature>
<keyword evidence="9" id="KW-0443">Lipid metabolism</keyword>
<feature type="transmembrane region" description="Helical" evidence="14">
    <location>
        <begin position="440"/>
        <end position="459"/>
    </location>
</feature>
<dbReference type="InterPro" id="IPR024320">
    <property type="entry name" value="LPG_synthase_C"/>
</dbReference>
<name>A0ABW4R605_9RHOB</name>
<dbReference type="InterPro" id="IPR022791">
    <property type="entry name" value="L-PG_synthase/AglD"/>
</dbReference>